<dbReference type="Proteomes" id="UP001291306">
    <property type="component" value="Unassembled WGS sequence"/>
</dbReference>
<feature type="domain" description="Phage-Barnase-EndoU-ColicinE5/D-RelE like nuclease 4" evidence="1">
    <location>
        <begin position="19"/>
        <end position="186"/>
    </location>
</feature>
<evidence type="ECO:0000259" key="1">
    <source>
        <dbReference type="Pfam" id="PF18813"/>
    </source>
</evidence>
<accession>A0AAW9IE69</accession>
<dbReference type="Pfam" id="PF18813">
    <property type="entry name" value="PBECR4"/>
    <property type="match status" value="1"/>
</dbReference>
<organism evidence="2 3">
    <name type="scientific">Clostridium perfringens</name>
    <dbReference type="NCBI Taxonomy" id="1502"/>
    <lineage>
        <taxon>Bacteria</taxon>
        <taxon>Bacillati</taxon>
        <taxon>Bacillota</taxon>
        <taxon>Clostridia</taxon>
        <taxon>Eubacteriales</taxon>
        <taxon>Clostridiaceae</taxon>
        <taxon>Clostridium</taxon>
    </lineage>
</organism>
<protein>
    <recommendedName>
        <fullName evidence="1">Phage-Barnase-EndoU-ColicinE5/D-RelE like nuclease 4 domain-containing protein</fullName>
    </recommendedName>
</protein>
<name>A0AAW9IE69_CLOPF</name>
<proteinExistence type="predicted"/>
<reference evidence="2" key="1">
    <citation type="submission" date="2019-11" db="EMBL/GenBank/DDBJ databases">
        <title>Characterization of Clostridium perfringens isolates from swine manure treated agricultural soils.</title>
        <authorList>
            <person name="Wushke S.T."/>
        </authorList>
    </citation>
    <scope>NUCLEOTIDE SEQUENCE</scope>
    <source>
        <strain evidence="2">X26</strain>
    </source>
</reference>
<gene>
    <name evidence="2" type="ORF">GNF79_07000</name>
</gene>
<dbReference type="EMBL" id="WNVC01000018">
    <property type="protein sequence ID" value="MDZ4998851.1"/>
    <property type="molecule type" value="Genomic_DNA"/>
</dbReference>
<evidence type="ECO:0000313" key="3">
    <source>
        <dbReference type="Proteomes" id="UP001291306"/>
    </source>
</evidence>
<evidence type="ECO:0000313" key="2">
    <source>
        <dbReference type="EMBL" id="MDZ4998851.1"/>
    </source>
</evidence>
<sequence length="225" mass="26767">MTVDLLSKNENISMSDISLYDYMQFFENVLCTKKFIYELEDGRKIALKFEKNNFMHLIGAQHILGKRYKASKFSENVGLRRMTFEHLERRNNIVFNDLTDRFLHFSNIYYILRNAQLISFDKDVYEDTINNETEMDYKYLLFEDIGNKKVHIGIDTYNRGRHYYGKSVLVNTINNPKLTKNQEQLYIKNIVIIDLIKKVEIYNKQKEIQQEVATDGLIINVNSFK</sequence>
<comment type="caution">
    <text evidence="2">The sequence shown here is derived from an EMBL/GenBank/DDBJ whole genome shotgun (WGS) entry which is preliminary data.</text>
</comment>
<dbReference type="RefSeq" id="WP_110027541.1">
    <property type="nucleotide sequence ID" value="NZ_JBCAMT010000005.1"/>
</dbReference>
<dbReference type="InterPro" id="IPR041420">
    <property type="entry name" value="PBECR4"/>
</dbReference>
<dbReference type="AlphaFoldDB" id="A0AAW9IE69"/>